<name>A0A6T7RVE1_9CRYP</name>
<dbReference type="EMBL" id="HBEO01023885">
    <property type="protein sequence ID" value="CAD8494410.1"/>
    <property type="molecule type" value="Transcribed_RNA"/>
</dbReference>
<dbReference type="PANTHER" id="PTHR12354">
    <property type="entry name" value="INTERFERON-RELATED DEVELOPMENTAL REGULATOR"/>
    <property type="match status" value="1"/>
</dbReference>
<feature type="region of interest" description="Disordered" evidence="3">
    <location>
        <begin position="1"/>
        <end position="50"/>
    </location>
</feature>
<evidence type="ECO:0000313" key="6">
    <source>
        <dbReference type="EMBL" id="CAD8494410.1"/>
    </source>
</evidence>
<dbReference type="AlphaFoldDB" id="A0A6T7RVE1"/>
<evidence type="ECO:0000313" key="5">
    <source>
        <dbReference type="EMBL" id="CAD8494409.1"/>
    </source>
</evidence>
<protein>
    <recommendedName>
        <fullName evidence="4">Interferon-related developmental regulator N-terminal domain-containing protein</fullName>
    </recommendedName>
</protein>
<feature type="compositionally biased region" description="Polar residues" evidence="3">
    <location>
        <begin position="18"/>
        <end position="36"/>
    </location>
</feature>
<feature type="domain" description="Interferon-related developmental regulator N-terminal" evidence="4">
    <location>
        <begin position="32"/>
        <end position="317"/>
    </location>
</feature>
<keyword evidence="2" id="KW-0175">Coiled coil</keyword>
<gene>
    <name evidence="5" type="ORF">HPHI1048_LOCUS16096</name>
    <name evidence="6" type="ORF">HPHI1048_LOCUS16097</name>
</gene>
<dbReference type="PANTHER" id="PTHR12354:SF1">
    <property type="entry name" value="INTERFERON-RELATED DEVELOPMENTAL REGULATOR 1"/>
    <property type="match status" value="1"/>
</dbReference>
<dbReference type="InterPro" id="IPR039777">
    <property type="entry name" value="IFRD"/>
</dbReference>
<dbReference type="EMBL" id="HBEO01023884">
    <property type="protein sequence ID" value="CAD8494409.1"/>
    <property type="molecule type" value="Transcribed_RNA"/>
</dbReference>
<evidence type="ECO:0000256" key="3">
    <source>
        <dbReference type="SAM" id="MobiDB-lite"/>
    </source>
</evidence>
<proteinExistence type="inferred from homology"/>
<reference evidence="5" key="1">
    <citation type="submission" date="2021-01" db="EMBL/GenBank/DDBJ databases">
        <authorList>
            <person name="Corre E."/>
            <person name="Pelletier E."/>
            <person name="Niang G."/>
            <person name="Scheremetjew M."/>
            <person name="Finn R."/>
            <person name="Kale V."/>
            <person name="Holt S."/>
            <person name="Cochrane G."/>
            <person name="Meng A."/>
            <person name="Brown T."/>
            <person name="Cohen L."/>
        </authorList>
    </citation>
    <scope>NUCLEOTIDE SEQUENCE</scope>
    <source>
        <strain evidence="5">CCMP325</strain>
    </source>
</reference>
<feature type="coiled-coil region" evidence="2">
    <location>
        <begin position="70"/>
        <end position="97"/>
    </location>
</feature>
<evidence type="ECO:0000256" key="2">
    <source>
        <dbReference type="SAM" id="Coils"/>
    </source>
</evidence>
<dbReference type="Pfam" id="PF05004">
    <property type="entry name" value="IFRD"/>
    <property type="match status" value="1"/>
</dbReference>
<evidence type="ECO:0000256" key="1">
    <source>
        <dbReference type="ARBA" id="ARBA00008828"/>
    </source>
</evidence>
<accession>A0A6T7RVE1</accession>
<evidence type="ECO:0000259" key="4">
    <source>
        <dbReference type="Pfam" id="PF05004"/>
    </source>
</evidence>
<dbReference type="InterPro" id="IPR007701">
    <property type="entry name" value="Interferon-rel_develop_reg_N"/>
</dbReference>
<comment type="similarity">
    <text evidence="1">Belongs to the IFRD family.</text>
</comment>
<dbReference type="SUPFAM" id="SSF48371">
    <property type="entry name" value="ARM repeat"/>
    <property type="match status" value="1"/>
</dbReference>
<sequence length="429" mass="48252">MSKNKNRRNREEEEDTFSDCSTISLPSQRNGTSGTSESDDESNELSGFLDGLTEKRATTREWAMKGISEIMRKEVSLDELEERCDDLCGQAMNALKKGMSKEALLAADLLALLFVSFPDECPKMMEEAESTLSYHAVHHKSAAVRGKVAELLALGAYISEKPERETASLMNSMLKLMTQGKIVKDFVVPALRAWGLLCTSLSDSFINNEGGERIIAWLKSLDALLECTEVDVRIAASENACILYESCWRNDPEAAKMLIQKLENAHYDDWNHGGKEVEEESDQSTDKTCTVHSFTSVRKIAKADRSKEKNVIRQATAVLERGEGPPTEKIKMKHTSIEVSTWREKTQLSFFRQILQGGFLPHMTENPLLREIFGVEEVPEDKHLTAGMQQMQVRAHKASSAAKVKGREKQIMRARKERSEQCDQLDLID</sequence>
<organism evidence="5">
    <name type="scientific">Hanusia phi</name>
    <dbReference type="NCBI Taxonomy" id="3032"/>
    <lineage>
        <taxon>Eukaryota</taxon>
        <taxon>Cryptophyceae</taxon>
        <taxon>Pyrenomonadales</taxon>
        <taxon>Geminigeraceae</taxon>
        <taxon>Hanusia</taxon>
    </lineage>
</organism>
<dbReference type="InterPro" id="IPR016024">
    <property type="entry name" value="ARM-type_fold"/>
</dbReference>